<keyword evidence="2 4" id="KW-0813">Transport</keyword>
<reference evidence="7" key="2">
    <citation type="submission" date="2025-08" db="UniProtKB">
        <authorList>
            <consortium name="Ensembl"/>
        </authorList>
    </citation>
    <scope>IDENTIFICATION</scope>
</reference>
<gene>
    <name evidence="7" type="primary">KPNA6</name>
</gene>
<accession>A0A4W6C6L5</accession>
<dbReference type="PROSITE" id="PS51214">
    <property type="entry name" value="IBB"/>
    <property type="match status" value="1"/>
</dbReference>
<dbReference type="InterPro" id="IPR000225">
    <property type="entry name" value="Armadillo"/>
</dbReference>
<feature type="region of interest" description="Disordered" evidence="5">
    <location>
        <begin position="1"/>
        <end position="35"/>
    </location>
</feature>
<dbReference type="GeneTree" id="ENSGT01050000244950"/>
<protein>
    <submittedName>
        <fullName evidence="7">Karyopherin subunit alpha 6</fullName>
    </submittedName>
</protein>
<reference evidence="8" key="1">
    <citation type="submission" date="2015-09" db="EMBL/GenBank/DDBJ databases">
        <authorList>
            <person name="Sai Rama Sridatta P."/>
        </authorList>
    </citation>
    <scope>NUCLEOTIDE SEQUENCE [LARGE SCALE GENOMIC DNA]</scope>
</reference>
<dbReference type="Gene3D" id="1.20.5.690">
    <property type="entry name" value="Importin-alpha, importin-beta-binding domain"/>
    <property type="match status" value="1"/>
</dbReference>
<organism evidence="7 8">
    <name type="scientific">Lates calcarifer</name>
    <name type="common">Barramundi</name>
    <name type="synonym">Holocentrus calcarifer</name>
    <dbReference type="NCBI Taxonomy" id="8187"/>
    <lineage>
        <taxon>Eukaryota</taxon>
        <taxon>Metazoa</taxon>
        <taxon>Chordata</taxon>
        <taxon>Craniata</taxon>
        <taxon>Vertebrata</taxon>
        <taxon>Euteleostomi</taxon>
        <taxon>Actinopterygii</taxon>
        <taxon>Neopterygii</taxon>
        <taxon>Teleostei</taxon>
        <taxon>Neoteleostei</taxon>
        <taxon>Acanthomorphata</taxon>
        <taxon>Carangaria</taxon>
        <taxon>Carangaria incertae sedis</taxon>
        <taxon>Centropomidae</taxon>
        <taxon>Lates</taxon>
    </lineage>
</organism>
<sequence>MPSASPAKDNYRMNRYKNKALNPEEMRRRREEEGIQLRKQKREQQLFKRRNVDILNEEEAMFESPLVDSYLRVITRDMVEMLFSEDPELQLATTQKFRKLLSKEPNPPIDEVINTPGVVERFVEFLKKSVNCTLQFEAAWALTNIASGTSIQTKTVIEAGAVPIFIELLNSDFEDVQEQTCWQTPAGPCPTSLMAPMTRSRLSLTLVSAGAL</sequence>
<evidence type="ECO:0000313" key="8">
    <source>
        <dbReference type="Proteomes" id="UP000314980"/>
    </source>
</evidence>
<dbReference type="GO" id="GO:0006606">
    <property type="term" value="P:protein import into nucleus"/>
    <property type="evidence" value="ECO:0007669"/>
    <property type="project" value="InterPro"/>
</dbReference>
<feature type="compositionally biased region" description="Basic and acidic residues" evidence="5">
    <location>
        <begin position="22"/>
        <end position="35"/>
    </location>
</feature>
<dbReference type="Proteomes" id="UP000314980">
    <property type="component" value="Unassembled WGS sequence"/>
</dbReference>
<dbReference type="Ensembl" id="ENSLCAT00010009737.1">
    <property type="protein sequence ID" value="ENSLCAP00010009521.1"/>
    <property type="gene ID" value="ENSLCAG00010004148.1"/>
</dbReference>
<keyword evidence="8" id="KW-1185">Reference proteome</keyword>
<evidence type="ECO:0000256" key="1">
    <source>
        <dbReference type="ARBA" id="ARBA00010394"/>
    </source>
</evidence>
<evidence type="ECO:0000313" key="7">
    <source>
        <dbReference type="Ensembl" id="ENSLCAP00010009521.1"/>
    </source>
</evidence>
<keyword evidence="3" id="KW-0653">Protein transport</keyword>
<dbReference type="AlphaFoldDB" id="A0A4W6C6L5"/>
<dbReference type="GO" id="GO:0061608">
    <property type="term" value="F:nuclear import signal receptor activity"/>
    <property type="evidence" value="ECO:0007669"/>
    <property type="project" value="InterPro"/>
</dbReference>
<reference evidence="7" key="3">
    <citation type="submission" date="2025-09" db="UniProtKB">
        <authorList>
            <consortium name="Ensembl"/>
        </authorList>
    </citation>
    <scope>IDENTIFICATION</scope>
</reference>
<comment type="similarity">
    <text evidence="1">Belongs to the importin alpha family.</text>
</comment>
<dbReference type="FunFam" id="1.20.5.690:FF:000001">
    <property type="entry name" value="Importin subunit alpha"/>
    <property type="match status" value="1"/>
</dbReference>
<dbReference type="Gene3D" id="1.25.10.10">
    <property type="entry name" value="Leucine-rich Repeat Variant"/>
    <property type="match status" value="1"/>
</dbReference>
<evidence type="ECO:0000256" key="4">
    <source>
        <dbReference type="PROSITE-ProRule" id="PRU00561"/>
    </source>
</evidence>
<dbReference type="InterPro" id="IPR036975">
    <property type="entry name" value="Importin-a_IBB_sf"/>
</dbReference>
<dbReference type="PANTHER" id="PTHR23316">
    <property type="entry name" value="IMPORTIN ALPHA"/>
    <property type="match status" value="1"/>
</dbReference>
<dbReference type="SMART" id="SM00185">
    <property type="entry name" value="ARM"/>
    <property type="match status" value="2"/>
</dbReference>
<dbReference type="Pfam" id="PF00514">
    <property type="entry name" value="Arm"/>
    <property type="match status" value="2"/>
</dbReference>
<evidence type="ECO:0000259" key="6">
    <source>
        <dbReference type="PROSITE" id="PS51214"/>
    </source>
</evidence>
<dbReference type="InterPro" id="IPR016024">
    <property type="entry name" value="ARM-type_fold"/>
</dbReference>
<dbReference type="InterPro" id="IPR002652">
    <property type="entry name" value="Importin-a_IBB"/>
</dbReference>
<dbReference type="InterPro" id="IPR011989">
    <property type="entry name" value="ARM-like"/>
</dbReference>
<evidence type="ECO:0000256" key="5">
    <source>
        <dbReference type="SAM" id="MobiDB-lite"/>
    </source>
</evidence>
<dbReference type="SUPFAM" id="SSF48371">
    <property type="entry name" value="ARM repeat"/>
    <property type="match status" value="1"/>
</dbReference>
<evidence type="ECO:0000256" key="2">
    <source>
        <dbReference type="ARBA" id="ARBA00022448"/>
    </source>
</evidence>
<proteinExistence type="inferred from homology"/>
<evidence type="ECO:0000256" key="3">
    <source>
        <dbReference type="ARBA" id="ARBA00022927"/>
    </source>
</evidence>
<feature type="domain" description="IBB" evidence="6">
    <location>
        <begin position="1"/>
        <end position="59"/>
    </location>
</feature>
<dbReference type="Pfam" id="PF01749">
    <property type="entry name" value="IBB"/>
    <property type="match status" value="1"/>
</dbReference>
<name>A0A4W6C6L5_LATCA</name>